<name>A0A1Q1FR75_ENTFL</name>
<dbReference type="GeneID" id="60894996"/>
<evidence type="ECO:0000313" key="4">
    <source>
        <dbReference type="Proteomes" id="UP000281488"/>
    </source>
</evidence>
<organism evidence="3 5">
    <name type="scientific">Enterococcus faecalis</name>
    <name type="common">Streptococcus faecalis</name>
    <dbReference type="NCBI Taxonomy" id="1351"/>
    <lineage>
        <taxon>Bacteria</taxon>
        <taxon>Bacillati</taxon>
        <taxon>Bacillota</taxon>
        <taxon>Bacilli</taxon>
        <taxon>Lactobacillales</taxon>
        <taxon>Enterococcaceae</taxon>
        <taxon>Enterococcus</taxon>
    </lineage>
</organism>
<evidence type="ECO:0000256" key="1">
    <source>
        <dbReference type="SAM" id="Phobius"/>
    </source>
</evidence>
<sequence length="129" mass="14541">MFFIEYIFIWSEKIVDLLIGSLLKLVTWILQLIGQGFTYLIGQTSPTSATHGALLFLAFVLVIGLGIIAVYLSPLLAVGLFIFLPLTLIALKYTLGWVVLFGIAYFAYRMIKKLIHSIIYFFKAKEATE</sequence>
<dbReference type="Proteomes" id="UP000292223">
    <property type="component" value="Unassembled WGS sequence"/>
</dbReference>
<evidence type="ECO:0000313" key="2">
    <source>
        <dbReference type="EMBL" id="ROX29563.1"/>
    </source>
</evidence>
<dbReference type="EMBL" id="RKMZ01000013">
    <property type="protein sequence ID" value="ROX29563.1"/>
    <property type="molecule type" value="Genomic_DNA"/>
</dbReference>
<dbReference type="Proteomes" id="UP000281488">
    <property type="component" value="Unassembled WGS sequence"/>
</dbReference>
<reference evidence="2 4" key="1">
    <citation type="submission" date="2018-10" db="EMBL/GenBank/DDBJ databases">
        <title>Genotypes and phenotypes of Enterococci isolated from broiler chickens.</title>
        <authorList>
            <person name="Muhammad A.R."/>
            <person name="Diarra M.S."/>
        </authorList>
    </citation>
    <scope>NUCLEOTIDE SEQUENCE [LARGE SCALE GENOMIC DNA]</scope>
    <source>
        <strain evidence="2 4">LIT2 A36'</strain>
    </source>
</reference>
<evidence type="ECO:0000313" key="5">
    <source>
        <dbReference type="Proteomes" id="UP000292223"/>
    </source>
</evidence>
<feature type="transmembrane region" description="Helical" evidence="1">
    <location>
        <begin position="53"/>
        <end position="72"/>
    </location>
</feature>
<dbReference type="EMBL" id="SEWT01000022">
    <property type="protein sequence ID" value="RYU28590.1"/>
    <property type="molecule type" value="Genomic_DNA"/>
</dbReference>
<evidence type="ECO:0000313" key="3">
    <source>
        <dbReference type="EMBL" id="RYU28590.1"/>
    </source>
</evidence>
<accession>A0A1Q1FR75</accession>
<feature type="transmembrane region" description="Helical" evidence="1">
    <location>
        <begin position="17"/>
        <end position="41"/>
    </location>
</feature>
<proteinExistence type="predicted"/>
<protein>
    <submittedName>
        <fullName evidence="3">Uncharacterized protein</fullName>
    </submittedName>
</protein>
<keyword evidence="1" id="KW-0472">Membrane</keyword>
<gene>
    <name evidence="2" type="ORF">EGW16_15490</name>
    <name evidence="3" type="ORF">EU507_16620</name>
</gene>
<dbReference type="AlphaFoldDB" id="A0A1Q1FR75"/>
<reference evidence="3 5" key="2">
    <citation type="submission" date="2019-02" db="EMBL/GenBank/DDBJ databases">
        <title>From farm to fork: dissemination of Tn554::fexA-optrA in linezolid-resistant Enterococcus faecalis clones from chicken feces and meat in Tunisia.</title>
        <authorList>
            <person name="Tedim A.P."/>
            <person name="Elghaieb H."/>
            <person name="Abbassi M.S."/>
            <person name="Novais C."/>
            <person name="Hassen A."/>
            <person name="Peixe L."/>
            <person name="Freitas A.R."/>
        </authorList>
    </citation>
    <scope>NUCLEOTIDE SEQUENCE [LARGE SCALE GENOMIC DNA]</scope>
    <source>
        <strain evidence="3 5">728T</strain>
    </source>
</reference>
<comment type="caution">
    <text evidence="3">The sequence shown here is derived from an EMBL/GenBank/DDBJ whole genome shotgun (WGS) entry which is preliminary data.</text>
</comment>
<feature type="transmembrane region" description="Helical" evidence="1">
    <location>
        <begin position="78"/>
        <end position="108"/>
    </location>
</feature>
<keyword evidence="1" id="KW-1133">Transmembrane helix</keyword>
<keyword evidence="1" id="KW-0812">Transmembrane</keyword>
<dbReference type="RefSeq" id="WP_002358476.1">
    <property type="nucleotide sequence ID" value="NZ_CABGNC010000016.1"/>
</dbReference>